<dbReference type="EMBL" id="JACGWL010000016">
    <property type="protein sequence ID" value="KAK4384756.1"/>
    <property type="molecule type" value="Genomic_DNA"/>
</dbReference>
<dbReference type="PANTHER" id="PTHR33621">
    <property type="entry name" value="ASPARTIC/GLUTAMIC ACID-RICH PROTEIN"/>
    <property type="match status" value="1"/>
</dbReference>
<protein>
    <submittedName>
        <fullName evidence="2">Uncharacterized protein</fullName>
    </submittedName>
</protein>
<name>A0AAE1TCS0_9LAMI</name>
<feature type="compositionally biased region" description="Basic and acidic residues" evidence="1">
    <location>
        <begin position="284"/>
        <end position="301"/>
    </location>
</feature>
<gene>
    <name evidence="2" type="ORF">Sango_2599600</name>
</gene>
<feature type="region of interest" description="Disordered" evidence="1">
    <location>
        <begin position="264"/>
        <end position="303"/>
    </location>
</feature>
<reference evidence="2" key="1">
    <citation type="submission" date="2020-06" db="EMBL/GenBank/DDBJ databases">
        <authorList>
            <person name="Li T."/>
            <person name="Hu X."/>
            <person name="Zhang T."/>
            <person name="Song X."/>
            <person name="Zhang H."/>
            <person name="Dai N."/>
            <person name="Sheng W."/>
            <person name="Hou X."/>
            <person name="Wei L."/>
        </authorList>
    </citation>
    <scope>NUCLEOTIDE SEQUENCE</scope>
    <source>
        <strain evidence="2">K16</strain>
        <tissue evidence="2">Leaf</tissue>
    </source>
</reference>
<feature type="compositionally biased region" description="Basic and acidic residues" evidence="1">
    <location>
        <begin position="106"/>
        <end position="116"/>
    </location>
</feature>
<evidence type="ECO:0000313" key="2">
    <source>
        <dbReference type="EMBL" id="KAK4384756.1"/>
    </source>
</evidence>
<evidence type="ECO:0000313" key="3">
    <source>
        <dbReference type="Proteomes" id="UP001289374"/>
    </source>
</evidence>
<sequence>MDFHCLTRRELQTLCKKNKIPANITNVAMADALKALEIVEGIEEFLQSCQSETAESSIESPVRSEVTSPYVPPTGGRSTRRRNVVKEEPETAKPMTRTRRTTQKTLVRDADESHTDAVETPAVVGQTNRKKGPMASACRKMDSEFKECIREEKKDASMTPSQFGVTTRRRRGVKEESAVNVVYSTRRSVRLAKKNMGLLNEEDNDNSGLFKKDLFNKDGETLVTYSRESSADLDEISEITGLDANTSTEKKSEGNDEVEVVSAIKQDVPTVDEGELVSSTEEEKDNHFETDVPKPEVKEGSDVEIEEVGSCFETEAEPDEKKCDNIVDSEDQNMFMPPNASNRIQESEVSHDVHASEVGIAVENTAELNTDKVEVDEDKAAGGEVDEDKAANYIENFVLESEVDEVSCNEIEKEICNGKNMDSGDASDFEANEEVLKTNAEAPVAVVEKVFNSDETSDLAVLEAMEESTKMAGMQPSDVSLMNEEDEAKMNLSVPTGIITKLADVAIEEPGEIEVVQSEESRKVLPGMKLADVAIEEPGEIEVVQSEESRKVLPGMKLDDVAVEEPGEIDAVQSEESTEVTHQHPPSFAGLDSCLVVQPSGLTPEKSCASKASATKKRMTATVSDNKENIGSGSKLVVTKERVKTAKNTAAENVPKLDDLSILKLKKMLKKQLEITSKLRKDEKDKNEAPARPALKALPENRQVDES</sequence>
<feature type="compositionally biased region" description="Acidic residues" evidence="1">
    <location>
        <begin position="270"/>
        <end position="283"/>
    </location>
</feature>
<feature type="compositionally biased region" description="Basic and acidic residues" evidence="1">
    <location>
        <begin position="675"/>
        <end position="689"/>
    </location>
</feature>
<dbReference type="PANTHER" id="PTHR33621:SF2">
    <property type="entry name" value="RIBOSOMAL L1 DOMAIN-CONTAINING PROTEIN"/>
    <property type="match status" value="1"/>
</dbReference>
<proteinExistence type="predicted"/>
<accession>A0AAE1TCS0</accession>
<dbReference type="AlphaFoldDB" id="A0AAE1TCS0"/>
<dbReference type="Proteomes" id="UP001289374">
    <property type="component" value="Unassembled WGS sequence"/>
</dbReference>
<comment type="caution">
    <text evidence="2">The sequence shown here is derived from an EMBL/GenBank/DDBJ whole genome shotgun (WGS) entry which is preliminary data.</text>
</comment>
<evidence type="ECO:0000256" key="1">
    <source>
        <dbReference type="SAM" id="MobiDB-lite"/>
    </source>
</evidence>
<reference evidence="2" key="2">
    <citation type="journal article" date="2024" name="Plant">
        <title>Genomic evolution and insights into agronomic trait innovations of Sesamum species.</title>
        <authorList>
            <person name="Miao H."/>
            <person name="Wang L."/>
            <person name="Qu L."/>
            <person name="Liu H."/>
            <person name="Sun Y."/>
            <person name="Le M."/>
            <person name="Wang Q."/>
            <person name="Wei S."/>
            <person name="Zheng Y."/>
            <person name="Lin W."/>
            <person name="Duan Y."/>
            <person name="Cao H."/>
            <person name="Xiong S."/>
            <person name="Wang X."/>
            <person name="Wei L."/>
            <person name="Li C."/>
            <person name="Ma Q."/>
            <person name="Ju M."/>
            <person name="Zhao R."/>
            <person name="Li G."/>
            <person name="Mu C."/>
            <person name="Tian Q."/>
            <person name="Mei H."/>
            <person name="Zhang T."/>
            <person name="Gao T."/>
            <person name="Zhang H."/>
        </authorList>
    </citation>
    <scope>NUCLEOTIDE SEQUENCE</scope>
    <source>
        <strain evidence="2">K16</strain>
    </source>
</reference>
<organism evidence="2 3">
    <name type="scientific">Sesamum angolense</name>
    <dbReference type="NCBI Taxonomy" id="2727404"/>
    <lineage>
        <taxon>Eukaryota</taxon>
        <taxon>Viridiplantae</taxon>
        <taxon>Streptophyta</taxon>
        <taxon>Embryophyta</taxon>
        <taxon>Tracheophyta</taxon>
        <taxon>Spermatophyta</taxon>
        <taxon>Magnoliopsida</taxon>
        <taxon>eudicotyledons</taxon>
        <taxon>Gunneridae</taxon>
        <taxon>Pentapetalae</taxon>
        <taxon>asterids</taxon>
        <taxon>lamiids</taxon>
        <taxon>Lamiales</taxon>
        <taxon>Pedaliaceae</taxon>
        <taxon>Sesamum</taxon>
    </lineage>
</organism>
<feature type="compositionally biased region" description="Polar residues" evidence="1">
    <location>
        <begin position="621"/>
        <end position="630"/>
    </location>
</feature>
<feature type="region of interest" description="Disordered" evidence="1">
    <location>
        <begin position="53"/>
        <end position="116"/>
    </location>
</feature>
<feature type="region of interest" description="Disordered" evidence="1">
    <location>
        <begin position="605"/>
        <end position="630"/>
    </location>
</feature>
<keyword evidence="3" id="KW-1185">Reference proteome</keyword>
<feature type="region of interest" description="Disordered" evidence="1">
    <location>
        <begin position="675"/>
        <end position="707"/>
    </location>
</feature>